<keyword evidence="8 11" id="KW-0456">Lyase</keyword>
<evidence type="ECO:0000256" key="8">
    <source>
        <dbReference type="ARBA" id="ARBA00023239"/>
    </source>
</evidence>
<comment type="subunit">
    <text evidence="11">Heterodimer of a large membrane-associated beta subunit and a small pyruvoyl-containing alpha subunit.</text>
</comment>
<protein>
    <recommendedName>
        <fullName evidence="11">Phosphatidylserine decarboxylase proenzyme</fullName>
        <ecNumber evidence="11">4.1.1.65</ecNumber>
    </recommendedName>
    <component>
        <recommendedName>
            <fullName evidence="11">Phosphatidylserine decarboxylase alpha chain</fullName>
        </recommendedName>
    </component>
    <component>
        <recommendedName>
            <fullName evidence="11">Phosphatidylserine decarboxylase beta chain</fullName>
        </recommendedName>
    </component>
</protein>
<reference evidence="14" key="1">
    <citation type="submission" date="2019-06" db="EMBL/GenBank/DDBJ databases">
        <title>Alistipes onderdonkii subsp. vulgaris subsp. nov., Alistipes dispar sp. nov. and Alistipes communis sp. nov., isolated from human faeces, and creation of Alistipes onderdonkii subsp. onderdonkii subsp. nov.</title>
        <authorList>
            <person name="Sakamoto M."/>
            <person name="Ikeyama N."/>
            <person name="Ogata Y."/>
            <person name="Suda W."/>
            <person name="Iino T."/>
            <person name="Hattori M."/>
            <person name="Ohkuma M."/>
        </authorList>
    </citation>
    <scope>NUCLEOTIDE SEQUENCE [LARGE SCALE GENOMIC DNA]</scope>
    <source>
        <strain evidence="14">5CPEGH6</strain>
    </source>
</reference>
<dbReference type="GeneID" id="98673838"/>
<comment type="similarity">
    <text evidence="11">Belongs to the phosphatidylserine decarboxylase family. PSD-A subfamily.</text>
</comment>
<comment type="function">
    <text evidence="11">Catalyzes the formation of phosphatidylethanolamine (PtdEtn) from phosphatidylserine (PtdSer).</text>
</comment>
<dbReference type="KEGG" id="ada:A5CPEGH6_18540"/>
<keyword evidence="9 11" id="KW-1208">Phospholipid metabolism</keyword>
<comment type="PTM">
    <text evidence="11">Is synthesized initially as an inactive proenzyme. Formation of the active enzyme involves a self-maturation process in which the active site pyruvoyl group is generated from an internal serine residue via an autocatalytic post-translational modification. Two non-identical subunits are generated from the proenzyme in this reaction, and the pyruvate is formed at the N-terminus of the alpha chain, which is derived from the carboxyl end of the proenzyme. The post-translation cleavage follows an unusual pathway, termed non-hydrolytic serinolysis, in which the side chain hydroxyl group of the serine supplies its oxygen atom to form the C-terminus of the beta chain, while the remainder of the serine residue undergoes an oxidative deamination to produce ammonia and the pyruvoyl prosthetic group on the alpha chain.</text>
</comment>
<dbReference type="Proteomes" id="UP000319374">
    <property type="component" value="Chromosome"/>
</dbReference>
<evidence type="ECO:0000313" key="14">
    <source>
        <dbReference type="Proteomes" id="UP000319374"/>
    </source>
</evidence>
<keyword evidence="3 11" id="KW-0210">Decarboxylase</keyword>
<dbReference type="RefSeq" id="WP_141429315.1">
    <property type="nucleotide sequence ID" value="NZ_AP019736.1"/>
</dbReference>
<evidence type="ECO:0000256" key="5">
    <source>
        <dbReference type="ARBA" id="ARBA00023136"/>
    </source>
</evidence>
<evidence type="ECO:0000313" key="13">
    <source>
        <dbReference type="EMBL" id="BBL07216.1"/>
    </source>
</evidence>
<evidence type="ECO:0000256" key="9">
    <source>
        <dbReference type="ARBA" id="ARBA00023264"/>
    </source>
</evidence>
<evidence type="ECO:0000256" key="6">
    <source>
        <dbReference type="ARBA" id="ARBA00023145"/>
    </source>
</evidence>
<feature type="transmembrane region" description="Helical" evidence="12">
    <location>
        <begin position="7"/>
        <end position="25"/>
    </location>
</feature>
<keyword evidence="4 11" id="KW-0443">Lipid metabolism</keyword>
<dbReference type="Pfam" id="PF02666">
    <property type="entry name" value="PS_Dcarbxylase"/>
    <property type="match status" value="1"/>
</dbReference>
<name>A0A4Y1X424_9BACT</name>
<gene>
    <name evidence="11 13" type="primary">psd</name>
    <name evidence="13" type="ORF">A5CPEGH6_18540</name>
</gene>
<comment type="cofactor">
    <cofactor evidence="11">
        <name>pyruvate</name>
        <dbReference type="ChEBI" id="CHEBI:15361"/>
    </cofactor>
    <text evidence="11">Binds 1 pyruvoyl group covalently per subunit.</text>
</comment>
<dbReference type="InterPro" id="IPR003817">
    <property type="entry name" value="PS_Dcarbxylase"/>
</dbReference>
<comment type="catalytic activity">
    <reaction evidence="11">
        <text>a 1,2-diacyl-sn-glycero-3-phospho-L-serine + H(+) = a 1,2-diacyl-sn-glycero-3-phosphoethanolamine + CO2</text>
        <dbReference type="Rhea" id="RHEA:20828"/>
        <dbReference type="ChEBI" id="CHEBI:15378"/>
        <dbReference type="ChEBI" id="CHEBI:16526"/>
        <dbReference type="ChEBI" id="CHEBI:57262"/>
        <dbReference type="ChEBI" id="CHEBI:64612"/>
        <dbReference type="EC" id="4.1.1.65"/>
    </reaction>
</comment>
<organism evidence="13 14">
    <name type="scientific">Alistipes dispar</name>
    <dbReference type="NCBI Taxonomy" id="2585119"/>
    <lineage>
        <taxon>Bacteria</taxon>
        <taxon>Pseudomonadati</taxon>
        <taxon>Bacteroidota</taxon>
        <taxon>Bacteroidia</taxon>
        <taxon>Bacteroidales</taxon>
        <taxon>Rikenellaceae</taxon>
        <taxon>Alistipes</taxon>
    </lineage>
</organism>
<keyword evidence="7 11" id="KW-0594">Phospholipid biosynthesis</keyword>
<dbReference type="NCBIfam" id="NF003678">
    <property type="entry name" value="PRK05305.1-2"/>
    <property type="match status" value="1"/>
</dbReference>
<keyword evidence="12" id="KW-0812">Transmembrane</keyword>
<dbReference type="OrthoDB" id="9790893at2"/>
<proteinExistence type="inferred from homology"/>
<dbReference type="HAMAP" id="MF_00664">
    <property type="entry name" value="PS_decarb_PSD_A"/>
    <property type="match status" value="1"/>
</dbReference>
<comment type="subcellular location">
    <subcellularLocation>
        <location evidence="11">Cell membrane</location>
        <topology evidence="11">Peripheral membrane protein</topology>
    </subcellularLocation>
</comment>
<evidence type="ECO:0000256" key="10">
    <source>
        <dbReference type="ARBA" id="ARBA00023317"/>
    </source>
</evidence>
<dbReference type="GO" id="GO:0005886">
    <property type="term" value="C:plasma membrane"/>
    <property type="evidence" value="ECO:0007669"/>
    <property type="project" value="UniProtKB-SubCell"/>
</dbReference>
<feature type="chain" id="PRO_5023512289" description="Phosphatidylserine decarboxylase beta chain" evidence="11">
    <location>
        <begin position="1"/>
        <end position="189"/>
    </location>
</feature>
<comment type="pathway">
    <text evidence="11">Phospholipid metabolism; phosphatidylethanolamine biosynthesis; phosphatidylethanolamine from CDP-diacylglycerol: step 2/2.</text>
</comment>
<dbReference type="EMBL" id="AP019736">
    <property type="protein sequence ID" value="BBL07216.1"/>
    <property type="molecule type" value="Genomic_DNA"/>
</dbReference>
<feature type="chain" id="PRO_5023512291" description="Phosphatidylserine decarboxylase alpha chain" evidence="11">
    <location>
        <begin position="190"/>
        <end position="226"/>
    </location>
</feature>
<feature type="transmembrane region" description="Helical" evidence="12">
    <location>
        <begin position="37"/>
        <end position="56"/>
    </location>
</feature>
<evidence type="ECO:0000256" key="4">
    <source>
        <dbReference type="ARBA" id="ARBA00023098"/>
    </source>
</evidence>
<dbReference type="PANTHER" id="PTHR35809">
    <property type="entry name" value="ARCHAETIDYLSERINE DECARBOXYLASE PROENZYME-RELATED"/>
    <property type="match status" value="1"/>
</dbReference>
<dbReference type="GO" id="GO:0004609">
    <property type="term" value="F:phosphatidylserine decarboxylase activity"/>
    <property type="evidence" value="ECO:0007669"/>
    <property type="project" value="UniProtKB-UniRule"/>
</dbReference>
<evidence type="ECO:0000256" key="12">
    <source>
        <dbReference type="SAM" id="Phobius"/>
    </source>
</evidence>
<dbReference type="GO" id="GO:0006646">
    <property type="term" value="P:phosphatidylethanolamine biosynthetic process"/>
    <property type="evidence" value="ECO:0007669"/>
    <property type="project" value="UniProtKB-UniRule"/>
</dbReference>
<keyword evidence="10 11" id="KW-0670">Pyruvate</keyword>
<keyword evidence="5 11" id="KW-0472">Membrane</keyword>
<dbReference type="AlphaFoldDB" id="A0A4Y1X424"/>
<dbReference type="EC" id="4.1.1.65" evidence="11"/>
<feature type="modified residue" description="Pyruvic acid (Ser); by autocatalysis" evidence="11">
    <location>
        <position position="190"/>
    </location>
</feature>
<evidence type="ECO:0000256" key="7">
    <source>
        <dbReference type="ARBA" id="ARBA00023209"/>
    </source>
</evidence>
<dbReference type="PANTHER" id="PTHR35809:SF1">
    <property type="entry name" value="ARCHAETIDYLSERINE DECARBOXYLASE PROENZYME-RELATED"/>
    <property type="match status" value="1"/>
</dbReference>
<keyword evidence="14" id="KW-1185">Reference proteome</keyword>
<accession>A0A4Y1X424</accession>
<keyword evidence="12" id="KW-1133">Transmembrane helix</keyword>
<evidence type="ECO:0000256" key="3">
    <source>
        <dbReference type="ARBA" id="ARBA00022793"/>
    </source>
</evidence>
<keyword evidence="1 11" id="KW-1003">Cell membrane</keyword>
<keyword evidence="2 11" id="KW-0444">Lipid biosynthesis</keyword>
<feature type="site" description="Cleavage (non-hydrolytic); by autocatalysis" evidence="11">
    <location>
        <begin position="189"/>
        <end position="190"/>
    </location>
</feature>
<dbReference type="InterPro" id="IPR033175">
    <property type="entry name" value="PSD-A"/>
</dbReference>
<dbReference type="UniPathway" id="UPA00558">
    <property type="reaction ID" value="UER00616"/>
</dbReference>
<sequence length="226" mass="25898">MRINKEGYKIIGISGVVCVLIWWLFYHLLESDASEVLLWVGTAFLLLFWFFIVAFFREPRRVRIHDADLVFAPCDGRVVVTENVRETEYLGREMLQISIFMSITNIHMNWVPVGGEVEYFKYHPGRFLVAWHPKSSTENERTTTVVRMPSGQQVLFRQIAGLIARRIISYMKVGHAVEQNSVCGFIKFGSRVDVLVPKDSELLVEIGDPVVGSQTPIARLRKQPAE</sequence>
<evidence type="ECO:0000256" key="11">
    <source>
        <dbReference type="HAMAP-Rule" id="MF_00664"/>
    </source>
</evidence>
<evidence type="ECO:0000256" key="2">
    <source>
        <dbReference type="ARBA" id="ARBA00022516"/>
    </source>
</evidence>
<feature type="active site" description="Schiff-base intermediate with substrate; via pyruvic acid" evidence="11">
    <location>
        <position position="190"/>
    </location>
</feature>
<keyword evidence="6 11" id="KW-0865">Zymogen</keyword>
<evidence type="ECO:0000256" key="1">
    <source>
        <dbReference type="ARBA" id="ARBA00022475"/>
    </source>
</evidence>